<dbReference type="KEGG" id="gvi:gsl0049"/>
<dbReference type="NCBIfam" id="NF047378">
    <property type="entry name" value="photo_II_Psb35"/>
    <property type="match status" value="1"/>
</dbReference>
<protein>
    <submittedName>
        <fullName evidence="2">Gsl0049 protein</fullName>
    </submittedName>
</protein>
<dbReference type="InParanoid" id="Q7NPK6"/>
<sequence length="53" mass="5652">MLLYLSLIGVGFAACVVIGSVAWYASKRPVGWEGAETPGWVKKLGADKLRTQG</sequence>
<dbReference type="EMBL" id="BA000045">
    <property type="protein sequence ID" value="BAC87990.1"/>
    <property type="molecule type" value="Genomic_DNA"/>
</dbReference>
<keyword evidence="3" id="KW-1185">Reference proteome</keyword>
<dbReference type="RefSeq" id="WP_011140053.1">
    <property type="nucleotide sequence ID" value="NC_005125.1"/>
</dbReference>
<dbReference type="eggNOG" id="ENOG5030PH5">
    <property type="taxonomic scope" value="Bacteria"/>
</dbReference>
<gene>
    <name evidence="2" type="ordered locus">gsl0049</name>
</gene>
<dbReference type="PhylomeDB" id="Q7NPK6"/>
<keyword evidence="1" id="KW-0812">Transmembrane</keyword>
<keyword evidence="1" id="KW-1133">Transmembrane helix</keyword>
<dbReference type="EnsemblBacteria" id="BAC87990">
    <property type="protein sequence ID" value="BAC87990"/>
    <property type="gene ID" value="BAC87990"/>
</dbReference>
<evidence type="ECO:0000256" key="1">
    <source>
        <dbReference type="SAM" id="Phobius"/>
    </source>
</evidence>
<proteinExistence type="predicted"/>
<reference evidence="2 3" key="1">
    <citation type="journal article" date="2003" name="DNA Res.">
        <title>Complete genome structure of Gloeobacter violaceus PCC 7421, a cyanobacterium that lacks thylakoids.</title>
        <authorList>
            <person name="Nakamura Y."/>
            <person name="Kaneko T."/>
            <person name="Sato S."/>
            <person name="Mimuro M."/>
            <person name="Miyashita H."/>
            <person name="Tsuchiya T."/>
            <person name="Sasamoto S."/>
            <person name="Watanabe A."/>
            <person name="Kawashima K."/>
            <person name="Kishida Y."/>
            <person name="Kiyokawa C."/>
            <person name="Kohara M."/>
            <person name="Matsumoto M."/>
            <person name="Matsuno A."/>
            <person name="Nakazaki N."/>
            <person name="Shimpo S."/>
            <person name="Takeuchi C."/>
            <person name="Yamada M."/>
            <person name="Tabata S."/>
        </authorList>
    </citation>
    <scope>NUCLEOTIDE SEQUENCE [LARGE SCALE GENOMIC DNA]</scope>
    <source>
        <strain evidence="3">ATCC 29082 / PCC 7421</strain>
    </source>
</reference>
<dbReference type="Proteomes" id="UP000000557">
    <property type="component" value="Chromosome"/>
</dbReference>
<organism evidence="2 3">
    <name type="scientific">Gloeobacter violaceus (strain ATCC 29082 / PCC 7421)</name>
    <dbReference type="NCBI Taxonomy" id="251221"/>
    <lineage>
        <taxon>Bacteria</taxon>
        <taxon>Bacillati</taxon>
        <taxon>Cyanobacteriota</taxon>
        <taxon>Cyanophyceae</taxon>
        <taxon>Gloeobacterales</taxon>
        <taxon>Gloeobacteraceae</taxon>
        <taxon>Gloeobacter</taxon>
    </lineage>
</organism>
<name>Q7NPK6_GLOVI</name>
<evidence type="ECO:0000313" key="3">
    <source>
        <dbReference type="Proteomes" id="UP000000557"/>
    </source>
</evidence>
<dbReference type="InterPro" id="IPR058149">
    <property type="entry name" value="Psb35"/>
</dbReference>
<reference evidence="2 3" key="2">
    <citation type="journal article" date="2003" name="DNA Res.">
        <title>Complete genome structure of Gloeobacter violaceus PCC 7421, a cyanobacterium that lacks thylakoids (supplement).</title>
        <authorList>
            <person name="Nakamura Y."/>
            <person name="Kaneko T."/>
            <person name="Sato S."/>
            <person name="Mimuro M."/>
            <person name="Miyashita H."/>
            <person name="Tsuchiya T."/>
            <person name="Sasamoto S."/>
            <person name="Watanabe A."/>
            <person name="Kawashima K."/>
            <person name="Kishida Y."/>
            <person name="Kiyokawa C."/>
            <person name="Kohara M."/>
            <person name="Matsumoto M."/>
            <person name="Matsuno A."/>
            <person name="Nakazaki N."/>
            <person name="Shimpo S."/>
            <person name="Takeuchi C."/>
            <person name="Yamada M."/>
            <person name="Tabata S."/>
        </authorList>
    </citation>
    <scope>NUCLEOTIDE SEQUENCE [LARGE SCALE GENOMIC DNA]</scope>
    <source>
        <strain evidence="3">ATCC 29082 / PCC 7421</strain>
    </source>
</reference>
<dbReference type="HOGENOM" id="CLU_3007863_0_0_3"/>
<keyword evidence="1" id="KW-0472">Membrane</keyword>
<accession>Q7NPK6</accession>
<dbReference type="Pfam" id="PF26623">
    <property type="entry name" value="Psb35"/>
    <property type="match status" value="1"/>
</dbReference>
<feature type="transmembrane region" description="Helical" evidence="1">
    <location>
        <begin position="6"/>
        <end position="25"/>
    </location>
</feature>
<dbReference type="OrthoDB" id="465845at2"/>
<evidence type="ECO:0000313" key="2">
    <source>
        <dbReference type="EMBL" id="BAC87990.1"/>
    </source>
</evidence>
<dbReference type="AlphaFoldDB" id="Q7NPK6"/>